<feature type="transmembrane region" description="Helical" evidence="2">
    <location>
        <begin position="32"/>
        <end position="52"/>
    </location>
</feature>
<protein>
    <recommendedName>
        <fullName evidence="4">Phage holin family protein</fullName>
    </recommendedName>
</protein>
<proteinExistence type="predicted"/>
<feature type="transmembrane region" description="Helical" evidence="2">
    <location>
        <begin position="103"/>
        <end position="124"/>
    </location>
</feature>
<evidence type="ECO:0000256" key="2">
    <source>
        <dbReference type="SAM" id="Phobius"/>
    </source>
</evidence>
<evidence type="ECO:0008006" key="4">
    <source>
        <dbReference type="Google" id="ProtNLM"/>
    </source>
</evidence>
<dbReference type="AlphaFoldDB" id="A0AAU6SGA6"/>
<keyword evidence="2" id="KW-0472">Membrane</keyword>
<sequence>MKKWVVRFASLLVFNILVLLVVGWLTPARVGWAALWAGIVLTALVIWIKPLVEKWFRSMAAKSAGQRTRAGEKLVEFFLAFAVAFLVWIATVLFTGVSIGGGIFGAFWGWVLPPVFLLIGWAIYGAIDDKVEGHAGTLYDKATGTQAAGTAAATSAPGVPSPRDTYPGAPAPATEAGRRELNDGLTDEQRRMLDELGKG</sequence>
<feature type="transmembrane region" description="Helical" evidence="2">
    <location>
        <begin position="5"/>
        <end position="26"/>
    </location>
</feature>
<dbReference type="RefSeq" id="WP_349426679.1">
    <property type="nucleotide sequence ID" value="NZ_CP151632.1"/>
</dbReference>
<name>A0AAU6SGA6_9MICO</name>
<accession>A0AAU6SGA6</accession>
<keyword evidence="2" id="KW-1133">Transmembrane helix</keyword>
<feature type="region of interest" description="Disordered" evidence="1">
    <location>
        <begin position="150"/>
        <end position="199"/>
    </location>
</feature>
<keyword evidence="2" id="KW-0812">Transmembrane</keyword>
<organism evidence="3">
    <name type="scientific">Microbacterium sp. LWS13-1.2</name>
    <dbReference type="NCBI Taxonomy" id="3135264"/>
    <lineage>
        <taxon>Bacteria</taxon>
        <taxon>Bacillati</taxon>
        <taxon>Actinomycetota</taxon>
        <taxon>Actinomycetes</taxon>
        <taxon>Micrococcales</taxon>
        <taxon>Microbacteriaceae</taxon>
        <taxon>Microbacterium</taxon>
    </lineage>
</organism>
<gene>
    <name evidence="3" type="ORF">MRBLWS13_003575</name>
</gene>
<dbReference type="EMBL" id="CP151632">
    <property type="protein sequence ID" value="WZO35860.1"/>
    <property type="molecule type" value="Genomic_DNA"/>
</dbReference>
<feature type="transmembrane region" description="Helical" evidence="2">
    <location>
        <begin position="73"/>
        <end position="97"/>
    </location>
</feature>
<feature type="compositionally biased region" description="Basic and acidic residues" evidence="1">
    <location>
        <begin position="176"/>
        <end position="199"/>
    </location>
</feature>
<evidence type="ECO:0000256" key="1">
    <source>
        <dbReference type="SAM" id="MobiDB-lite"/>
    </source>
</evidence>
<reference evidence="3" key="1">
    <citation type="submission" date="2024-04" db="EMBL/GenBank/DDBJ databases">
        <authorList>
            <person name="Roder T."/>
            <person name="Oberhansli S."/>
            <person name="Kreuzer M."/>
        </authorList>
    </citation>
    <scope>NUCLEOTIDE SEQUENCE</scope>
    <source>
        <strain evidence="3">LWS13-1.2</strain>
    </source>
</reference>
<evidence type="ECO:0000313" key="3">
    <source>
        <dbReference type="EMBL" id="WZO35860.1"/>
    </source>
</evidence>